<keyword evidence="1" id="KW-0862">Zinc</keyword>
<evidence type="ECO:0000259" key="2">
    <source>
        <dbReference type="PROSITE" id="PS50119"/>
    </source>
</evidence>
<dbReference type="Pfam" id="PF00643">
    <property type="entry name" value="zf-B_box"/>
    <property type="match status" value="1"/>
</dbReference>
<dbReference type="EMBL" id="JAIWYP010000006">
    <property type="protein sequence ID" value="KAH3812820.1"/>
    <property type="molecule type" value="Genomic_DNA"/>
</dbReference>
<dbReference type="InterPro" id="IPR000315">
    <property type="entry name" value="Znf_B-box"/>
</dbReference>
<feature type="domain" description="B box-type" evidence="2">
    <location>
        <begin position="30"/>
        <end position="71"/>
    </location>
</feature>
<evidence type="ECO:0000313" key="3">
    <source>
        <dbReference type="EMBL" id="KAH3812820.1"/>
    </source>
</evidence>
<dbReference type="GO" id="GO:0008270">
    <property type="term" value="F:zinc ion binding"/>
    <property type="evidence" value="ECO:0007669"/>
    <property type="project" value="UniProtKB-KW"/>
</dbReference>
<accession>A0A9D4GD33</accession>
<dbReference type="Proteomes" id="UP000828390">
    <property type="component" value="Unassembled WGS sequence"/>
</dbReference>
<organism evidence="3 4">
    <name type="scientific">Dreissena polymorpha</name>
    <name type="common">Zebra mussel</name>
    <name type="synonym">Mytilus polymorpha</name>
    <dbReference type="NCBI Taxonomy" id="45954"/>
    <lineage>
        <taxon>Eukaryota</taxon>
        <taxon>Metazoa</taxon>
        <taxon>Spiralia</taxon>
        <taxon>Lophotrochozoa</taxon>
        <taxon>Mollusca</taxon>
        <taxon>Bivalvia</taxon>
        <taxon>Autobranchia</taxon>
        <taxon>Heteroconchia</taxon>
        <taxon>Euheterodonta</taxon>
        <taxon>Imparidentia</taxon>
        <taxon>Neoheterodontei</taxon>
        <taxon>Myida</taxon>
        <taxon>Dreissenoidea</taxon>
        <taxon>Dreissenidae</taxon>
        <taxon>Dreissena</taxon>
    </lineage>
</organism>
<name>A0A9D4GD33_DREPO</name>
<gene>
    <name evidence="3" type="ORF">DPMN_141261</name>
</gene>
<dbReference type="PROSITE" id="PS50119">
    <property type="entry name" value="ZF_BBOX"/>
    <property type="match status" value="1"/>
</dbReference>
<proteinExistence type="predicted"/>
<dbReference type="AlphaFoldDB" id="A0A9D4GD33"/>
<evidence type="ECO:0000313" key="4">
    <source>
        <dbReference type="Proteomes" id="UP000828390"/>
    </source>
</evidence>
<reference evidence="3" key="1">
    <citation type="journal article" date="2019" name="bioRxiv">
        <title>The Genome of the Zebra Mussel, Dreissena polymorpha: A Resource for Invasive Species Research.</title>
        <authorList>
            <person name="McCartney M.A."/>
            <person name="Auch B."/>
            <person name="Kono T."/>
            <person name="Mallez S."/>
            <person name="Zhang Y."/>
            <person name="Obille A."/>
            <person name="Becker A."/>
            <person name="Abrahante J.E."/>
            <person name="Garbe J."/>
            <person name="Badalamenti J.P."/>
            <person name="Herman A."/>
            <person name="Mangelson H."/>
            <person name="Liachko I."/>
            <person name="Sullivan S."/>
            <person name="Sone E.D."/>
            <person name="Koren S."/>
            <person name="Silverstein K.A.T."/>
            <person name="Beckman K.B."/>
            <person name="Gohl D.M."/>
        </authorList>
    </citation>
    <scope>NUCLEOTIDE SEQUENCE</scope>
    <source>
        <strain evidence="3">Duluth1</strain>
        <tissue evidence="3">Whole animal</tissue>
    </source>
</reference>
<sequence>MATGRLLDSNRDKAGEFIGECTLSHSCEPCMKSNESNTATIFCQDCDENLCDTCKNAHNVYKPGRHAIFRIQDRTSGRVVVDMKAMEICRNPGKDVDLLSR</sequence>
<keyword evidence="4" id="KW-1185">Reference proteome</keyword>
<reference evidence="3" key="2">
    <citation type="submission" date="2020-11" db="EMBL/GenBank/DDBJ databases">
        <authorList>
            <person name="McCartney M.A."/>
            <person name="Auch B."/>
            <person name="Kono T."/>
            <person name="Mallez S."/>
            <person name="Becker A."/>
            <person name="Gohl D.M."/>
            <person name="Silverstein K.A.T."/>
            <person name="Koren S."/>
            <person name="Bechman K.B."/>
            <person name="Herman A."/>
            <person name="Abrahante J.E."/>
            <person name="Garbe J."/>
        </authorList>
    </citation>
    <scope>NUCLEOTIDE SEQUENCE</scope>
    <source>
        <strain evidence="3">Duluth1</strain>
        <tissue evidence="3">Whole animal</tissue>
    </source>
</reference>
<comment type="caution">
    <text evidence="3">The sequence shown here is derived from an EMBL/GenBank/DDBJ whole genome shotgun (WGS) entry which is preliminary data.</text>
</comment>
<evidence type="ECO:0000256" key="1">
    <source>
        <dbReference type="PROSITE-ProRule" id="PRU00024"/>
    </source>
</evidence>
<protein>
    <recommendedName>
        <fullName evidence="2">B box-type domain-containing protein</fullName>
    </recommendedName>
</protein>
<keyword evidence="1" id="KW-0479">Metal-binding</keyword>
<keyword evidence="1" id="KW-0863">Zinc-finger</keyword>